<dbReference type="SMART" id="SM01080">
    <property type="entry name" value="CHASE2"/>
    <property type="match status" value="1"/>
</dbReference>
<evidence type="ECO:0000313" key="3">
    <source>
        <dbReference type="EMBL" id="NVE94839.1"/>
    </source>
</evidence>
<dbReference type="PROSITE" id="PS50883">
    <property type="entry name" value="EAL"/>
    <property type="match status" value="1"/>
</dbReference>
<evidence type="ECO:0000259" key="2">
    <source>
        <dbReference type="PROSITE" id="PS50883"/>
    </source>
</evidence>
<dbReference type="InterPro" id="IPR050706">
    <property type="entry name" value="Cyclic-di-GMP_PDE-like"/>
</dbReference>
<feature type="transmembrane region" description="Helical" evidence="1">
    <location>
        <begin position="29"/>
        <end position="48"/>
    </location>
</feature>
<reference evidence="3 4" key="1">
    <citation type="submission" date="2020-06" db="EMBL/GenBank/DDBJ databases">
        <title>Altererythrobacter lutimaris sp. nov., a marine bacterium isolated from a tidal flat.</title>
        <authorList>
            <person name="Kim D."/>
            <person name="Yoo Y."/>
            <person name="Kim J.-J."/>
        </authorList>
    </citation>
    <scope>NUCLEOTIDE SEQUENCE [LARGE SCALE GENOMIC DNA]</scope>
    <source>
        <strain evidence="3 4">JGD-16</strain>
    </source>
</reference>
<comment type="caution">
    <text evidence="3">The sequence shown here is derived from an EMBL/GenBank/DDBJ whole genome shotgun (WGS) entry which is preliminary data.</text>
</comment>
<keyword evidence="4" id="KW-1185">Reference proteome</keyword>
<dbReference type="InterPro" id="IPR035919">
    <property type="entry name" value="EAL_sf"/>
</dbReference>
<organism evidence="3 4">
    <name type="scientific">Altererythrobacter lutimaris</name>
    <dbReference type="NCBI Taxonomy" id="2743979"/>
    <lineage>
        <taxon>Bacteria</taxon>
        <taxon>Pseudomonadati</taxon>
        <taxon>Pseudomonadota</taxon>
        <taxon>Alphaproteobacteria</taxon>
        <taxon>Sphingomonadales</taxon>
        <taxon>Erythrobacteraceae</taxon>
        <taxon>Altererythrobacter</taxon>
    </lineage>
</organism>
<accession>A0A850HAS6</accession>
<dbReference type="PANTHER" id="PTHR33121:SF79">
    <property type="entry name" value="CYCLIC DI-GMP PHOSPHODIESTERASE PDED-RELATED"/>
    <property type="match status" value="1"/>
</dbReference>
<dbReference type="CDD" id="cd01948">
    <property type="entry name" value="EAL"/>
    <property type="match status" value="1"/>
</dbReference>
<dbReference type="RefSeq" id="WP_176273073.1">
    <property type="nucleotide sequence ID" value="NZ_JABWTA010000001.1"/>
</dbReference>
<dbReference type="Gene3D" id="3.20.20.450">
    <property type="entry name" value="EAL domain"/>
    <property type="match status" value="1"/>
</dbReference>
<dbReference type="Pfam" id="PF05226">
    <property type="entry name" value="CHASE2"/>
    <property type="match status" value="1"/>
</dbReference>
<dbReference type="InterPro" id="IPR007890">
    <property type="entry name" value="CHASE2"/>
</dbReference>
<feature type="transmembrane region" description="Helical" evidence="1">
    <location>
        <begin position="316"/>
        <end position="335"/>
    </location>
</feature>
<dbReference type="GO" id="GO:0071111">
    <property type="term" value="F:cyclic-guanylate-specific phosphodiesterase activity"/>
    <property type="evidence" value="ECO:0007669"/>
    <property type="project" value="InterPro"/>
</dbReference>
<name>A0A850HAS6_9SPHN</name>
<feature type="domain" description="EAL" evidence="2">
    <location>
        <begin position="523"/>
        <end position="776"/>
    </location>
</feature>
<dbReference type="SUPFAM" id="SSF141868">
    <property type="entry name" value="EAL domain-like"/>
    <property type="match status" value="1"/>
</dbReference>
<dbReference type="SMART" id="SM00052">
    <property type="entry name" value="EAL"/>
    <property type="match status" value="1"/>
</dbReference>
<dbReference type="PANTHER" id="PTHR33121">
    <property type="entry name" value="CYCLIC DI-GMP PHOSPHODIESTERASE PDEF"/>
    <property type="match status" value="1"/>
</dbReference>
<evidence type="ECO:0000256" key="1">
    <source>
        <dbReference type="SAM" id="Phobius"/>
    </source>
</evidence>
<dbReference type="AlphaFoldDB" id="A0A850HAS6"/>
<feature type="transmembrane region" description="Helical" evidence="1">
    <location>
        <begin position="341"/>
        <end position="358"/>
    </location>
</feature>
<gene>
    <name evidence="3" type="ORF">HUO12_07995</name>
</gene>
<keyword evidence="1" id="KW-1133">Transmembrane helix</keyword>
<dbReference type="EMBL" id="JABWTA010000001">
    <property type="protein sequence ID" value="NVE94839.1"/>
    <property type="molecule type" value="Genomic_DNA"/>
</dbReference>
<dbReference type="InterPro" id="IPR001633">
    <property type="entry name" value="EAL_dom"/>
</dbReference>
<dbReference type="Pfam" id="PF00563">
    <property type="entry name" value="EAL"/>
    <property type="match status" value="1"/>
</dbReference>
<proteinExistence type="predicted"/>
<keyword evidence="1" id="KW-0812">Transmembrane</keyword>
<sequence>MSAKKRPEKAERWEDLVGRSTRSGPWYRLRHALWAGLFAFTFLAISFFEPIDQTVWGVQARLADGKPSGQFAYVGVDRDLSDPYSSVRRVELANVLRRLDEAGVEQVYVDFVFDEAGNVESDQALAQAVAALEGRIAFVSETVQTLDGEGTVTHTIPEIRGSAPELIDPDYSGVLRLTWFIPRGEQIEGNAYETLASALLRGEADVANPIMVDYAIPIRDITTAKFTDLLNGTADETTLASLKGRKVVLGPSRANADATAHIPGIRDVPRGIVSIYAAESHLAGRDHHIPALPLTMAVLLSLILCCAIVHKKARRFGYTFIATAVPGLLIYSYFSGTRVEIAYAGFLLGVFLLFRLRFHWQRRASLLDEETGLGTLRALESKLAQNPGDGYAVVAKVHGYERVLKLLPAGLQPTYVRKIAERLKATEPELEVYTGAHYFAWHSTDTNASSLEDHLNGLRALFSTPLDIGGTPIDVGITFGTARTGQNGERALPAAMAAVEETSEAHEPVRFAVESSTDDGLWDISLRSRIDAAMNNGEVYCLYQPKYALGTESVTGVEALVRWDDHERGPIPPMVFVQESEKAGRIEQLTRYVLQSACTAGRLLHSRGHMITVSVNVSAIQCSDMAIVSTVEETLKASGFPARYLVLEVTETARIRDFSKAARVLEQLKQLGVKLSMDDFGVGMANYQTFYELPFDELKIDRLFIKDIQTDEKARAIASSLVQMGSEARITVTAEGVENPEDLTILEEIGCTQVQGYAISRPITLPNLLDFLEKRQKSIV</sequence>
<evidence type="ECO:0000313" key="4">
    <source>
        <dbReference type="Proteomes" id="UP000546031"/>
    </source>
</evidence>
<protein>
    <submittedName>
        <fullName evidence="3">EAL domain-containing protein</fullName>
    </submittedName>
</protein>
<feature type="transmembrane region" description="Helical" evidence="1">
    <location>
        <begin position="291"/>
        <end position="309"/>
    </location>
</feature>
<keyword evidence="1" id="KW-0472">Membrane</keyword>
<dbReference type="Proteomes" id="UP000546031">
    <property type="component" value="Unassembled WGS sequence"/>
</dbReference>